<dbReference type="STRING" id="100053.GCA_002009845_00798"/>
<dbReference type="Proteomes" id="UP000018747">
    <property type="component" value="Unassembled WGS sequence"/>
</dbReference>
<gene>
    <name evidence="1" type="ORF">LEP1GSC062_0996</name>
</gene>
<protein>
    <submittedName>
        <fullName evidence="1">Uncharacterized protein</fullName>
    </submittedName>
</protein>
<comment type="caution">
    <text evidence="1">The sequence shown here is derived from an EMBL/GenBank/DDBJ whole genome shotgun (WGS) entry which is preliminary data.</text>
</comment>
<dbReference type="AlphaFoldDB" id="V6I0X4"/>
<sequence>MLSYMANLLKKFTLVVFLSTIIHCKNQKGDRSASAISLQLMSLFSQNDSPINRSGGTVTNLQNSHLVSKFQLNPEIFENIGFLYTRNLNFPELRRIQDFSVVHLDDSIRDTSLLQTDVNLFILDSPKGNIIYSNSNQSIRYFHDDRIENYKQIYVLPNGRILFISSDNFLDLCYTYTATGNISFTPNCIKTNIGAYSIFEFKPDNGEVILLDHQKQLKKFNIIDNSLTSLNINPQPIEVFSLAYNNGFLGVLENKGTKLTLFSEGNGRFNFTNSLEDFSFVTQKGIRYNAPQLLGIAVNSSGSIYATCPSEDAVYSFNGDLRITDVYEFLPEIRPYKKIINPHKILISKRNEYLYVSNRSALEILKDSVNNPSDDFQWILPVQSDSIENAFKNLVNSGGYDPNKSIFDQPGIKEIVQSWKGNL</sequence>
<evidence type="ECO:0000313" key="1">
    <source>
        <dbReference type="EMBL" id="EQA63421.1"/>
    </source>
</evidence>
<name>V6I0X4_9LEPT</name>
<evidence type="ECO:0000313" key="2">
    <source>
        <dbReference type="Proteomes" id="UP000018747"/>
    </source>
</evidence>
<proteinExistence type="predicted"/>
<dbReference type="NCBIfam" id="NF047521">
    <property type="entry name" value="LIC_11904_fam"/>
    <property type="match status" value="1"/>
</dbReference>
<accession>V6I0X4</accession>
<organism evidence="1 2">
    <name type="scientific">Leptospira alexanderi serovar Manhao 3 str. L 60</name>
    <dbReference type="NCBI Taxonomy" id="1049759"/>
    <lineage>
        <taxon>Bacteria</taxon>
        <taxon>Pseudomonadati</taxon>
        <taxon>Spirochaetota</taxon>
        <taxon>Spirochaetia</taxon>
        <taxon>Leptospirales</taxon>
        <taxon>Leptospiraceae</taxon>
        <taxon>Leptospira</taxon>
    </lineage>
</organism>
<reference evidence="1" key="1">
    <citation type="submission" date="2013-05" db="EMBL/GenBank/DDBJ databases">
        <authorList>
            <person name="Harkins D.M."/>
            <person name="Durkin A.S."/>
            <person name="Brinkac L.M."/>
            <person name="Haft D.H."/>
            <person name="Selengut J.D."/>
            <person name="Sanka R."/>
            <person name="DePew J."/>
            <person name="Purushe J."/>
            <person name="Hartskeerl R.A."/>
            <person name="Ahmed A."/>
            <person name="van der Linden H."/>
            <person name="Goris M.G.A."/>
            <person name="Vinetz J.M."/>
            <person name="Sutton G.G."/>
            <person name="Nierman W.C."/>
            <person name="Fouts D.E."/>
        </authorList>
    </citation>
    <scope>NUCLEOTIDE SEQUENCE [LARGE SCALE GENOMIC DNA]</scope>
    <source>
        <strain evidence="1">L 60</strain>
    </source>
</reference>
<dbReference type="SUPFAM" id="SSF63829">
    <property type="entry name" value="Calcium-dependent phosphotriesterase"/>
    <property type="match status" value="1"/>
</dbReference>
<keyword evidence="2" id="KW-1185">Reference proteome</keyword>
<dbReference type="EMBL" id="AHMT02000018">
    <property type="protein sequence ID" value="EQA63421.1"/>
    <property type="molecule type" value="Genomic_DNA"/>
</dbReference>